<evidence type="ECO:0000256" key="1">
    <source>
        <dbReference type="SAM" id="MobiDB-lite"/>
    </source>
</evidence>
<dbReference type="EMBL" id="HG792020">
    <property type="protein sequence ID" value="CDM37324.1"/>
    <property type="molecule type" value="Genomic_DNA"/>
</dbReference>
<accession>W6QT90</accession>
<organism evidence="2 3">
    <name type="scientific">Penicillium roqueforti (strain FM164)</name>
    <dbReference type="NCBI Taxonomy" id="1365484"/>
    <lineage>
        <taxon>Eukaryota</taxon>
        <taxon>Fungi</taxon>
        <taxon>Dikarya</taxon>
        <taxon>Ascomycota</taxon>
        <taxon>Pezizomycotina</taxon>
        <taxon>Eurotiomycetes</taxon>
        <taxon>Eurotiomycetidae</taxon>
        <taxon>Eurotiales</taxon>
        <taxon>Aspergillaceae</taxon>
        <taxon>Penicillium</taxon>
    </lineage>
</organism>
<evidence type="ECO:0000313" key="3">
    <source>
        <dbReference type="Proteomes" id="UP000030686"/>
    </source>
</evidence>
<name>W6QT90_PENRF</name>
<evidence type="ECO:0000313" key="2">
    <source>
        <dbReference type="EMBL" id="CDM37324.1"/>
    </source>
</evidence>
<dbReference type="AlphaFoldDB" id="W6QT90"/>
<sequence>MSHRWQAIQSTDPMDATQSHSPLYLKGKKVLASGKLTMQGWRCIQGLNERAIVGTSCWSISCLALSQWRT</sequence>
<feature type="compositionally biased region" description="Polar residues" evidence="1">
    <location>
        <begin position="7"/>
        <end position="20"/>
    </location>
</feature>
<protein>
    <submittedName>
        <fullName evidence="2">Uncharacterized protein</fullName>
    </submittedName>
</protein>
<gene>
    <name evidence="2" type="ORF">PROQFM164_S06g000285</name>
</gene>
<feature type="region of interest" description="Disordered" evidence="1">
    <location>
        <begin position="1"/>
        <end position="20"/>
    </location>
</feature>
<dbReference type="Proteomes" id="UP000030686">
    <property type="component" value="Unassembled WGS sequence"/>
</dbReference>
<proteinExistence type="predicted"/>
<reference evidence="2" key="1">
    <citation type="journal article" date="2014" name="Nat. Commun.">
        <title>Multiple recent horizontal transfers of a large genomic region in cheese making fungi.</title>
        <authorList>
            <person name="Cheeseman K."/>
            <person name="Ropars J."/>
            <person name="Renault P."/>
            <person name="Dupont J."/>
            <person name="Gouzy J."/>
            <person name="Branca A."/>
            <person name="Abraham A.L."/>
            <person name="Ceppi M."/>
            <person name="Conseiller E."/>
            <person name="Debuchy R."/>
            <person name="Malagnac F."/>
            <person name="Goarin A."/>
            <person name="Silar P."/>
            <person name="Lacoste S."/>
            <person name="Sallet E."/>
            <person name="Bensimon A."/>
            <person name="Giraud T."/>
            <person name="Brygoo Y."/>
        </authorList>
    </citation>
    <scope>NUCLEOTIDE SEQUENCE [LARGE SCALE GENOMIC DNA]</scope>
    <source>
        <strain evidence="2">FM164</strain>
    </source>
</reference>
<keyword evidence="3" id="KW-1185">Reference proteome</keyword>